<keyword evidence="10" id="KW-1185">Reference proteome</keyword>
<evidence type="ECO:0000256" key="1">
    <source>
        <dbReference type="ARBA" id="ARBA00004127"/>
    </source>
</evidence>
<dbReference type="InterPro" id="IPR051788">
    <property type="entry name" value="MFS_Transporter"/>
</dbReference>
<dbReference type="Proteomes" id="UP000813385">
    <property type="component" value="Unassembled WGS sequence"/>
</dbReference>
<evidence type="ECO:0000256" key="7">
    <source>
        <dbReference type="SAM" id="Phobius"/>
    </source>
</evidence>
<dbReference type="AlphaFoldDB" id="A0A8K0X9B8"/>
<keyword evidence="3" id="KW-0813">Transport</keyword>
<accession>A0A8K0X9B8</accession>
<evidence type="ECO:0000256" key="2">
    <source>
        <dbReference type="ARBA" id="ARBA00008335"/>
    </source>
</evidence>
<evidence type="ECO:0000256" key="6">
    <source>
        <dbReference type="ARBA" id="ARBA00023136"/>
    </source>
</evidence>
<dbReference type="PANTHER" id="PTHR23514">
    <property type="entry name" value="BYPASS OF STOP CODON PROTEIN 6"/>
    <property type="match status" value="1"/>
</dbReference>
<comment type="similarity">
    <text evidence="2">Belongs to the major facilitator superfamily.</text>
</comment>
<name>A0A8K0X9B8_9PEZI</name>
<dbReference type="GO" id="GO:0012505">
    <property type="term" value="C:endomembrane system"/>
    <property type="evidence" value="ECO:0007669"/>
    <property type="project" value="UniProtKB-SubCell"/>
</dbReference>
<comment type="caution">
    <text evidence="9">The sequence shown here is derived from an EMBL/GenBank/DDBJ whole genome shotgun (WGS) entry which is preliminary data.</text>
</comment>
<protein>
    <submittedName>
        <fullName evidence="9">Uncharacterized protein</fullName>
    </submittedName>
</protein>
<feature type="signal peptide" evidence="8">
    <location>
        <begin position="1"/>
        <end position="27"/>
    </location>
</feature>
<keyword evidence="5 7" id="KW-1133">Transmembrane helix</keyword>
<dbReference type="GO" id="GO:0016020">
    <property type="term" value="C:membrane"/>
    <property type="evidence" value="ECO:0007669"/>
    <property type="project" value="TreeGrafter"/>
</dbReference>
<gene>
    <name evidence="9" type="ORF">B0T11DRAFT_3429</name>
</gene>
<evidence type="ECO:0000256" key="8">
    <source>
        <dbReference type="SAM" id="SignalP"/>
    </source>
</evidence>
<dbReference type="SUPFAM" id="SSF103473">
    <property type="entry name" value="MFS general substrate transporter"/>
    <property type="match status" value="1"/>
</dbReference>
<organism evidence="9 10">
    <name type="scientific">Plectosphaerella cucumerina</name>
    <dbReference type="NCBI Taxonomy" id="40658"/>
    <lineage>
        <taxon>Eukaryota</taxon>
        <taxon>Fungi</taxon>
        <taxon>Dikarya</taxon>
        <taxon>Ascomycota</taxon>
        <taxon>Pezizomycotina</taxon>
        <taxon>Sordariomycetes</taxon>
        <taxon>Hypocreomycetidae</taxon>
        <taxon>Glomerellales</taxon>
        <taxon>Plectosphaerellaceae</taxon>
        <taxon>Plectosphaerella</taxon>
    </lineage>
</organism>
<feature type="transmembrane region" description="Helical" evidence="7">
    <location>
        <begin position="179"/>
        <end position="199"/>
    </location>
</feature>
<sequence length="206" mass="22000">MRWGQRGVGLVAPVCRFAAFAIMAVEGKSVSSALTYEAKNHSWSGGWVVTLTLRVRNANPFAAGASSSGFWASTVAGRALLGFVMDKFGERLSVLAYITLSIGRQLLFWARPAVHRFCCGGVPRLLPWPALPCCYHSGGQAAPQASACRLHGVRAGDWGCRGTISPFTVGAIAGSTGVWVLQPIMVGLLVVMMGVWFAFPKVQKND</sequence>
<dbReference type="EMBL" id="JAGPXD010000001">
    <property type="protein sequence ID" value="KAH7374795.1"/>
    <property type="molecule type" value="Genomic_DNA"/>
</dbReference>
<dbReference type="OrthoDB" id="413079at2759"/>
<keyword evidence="6 7" id="KW-0472">Membrane</keyword>
<dbReference type="PANTHER" id="PTHR23514:SF3">
    <property type="entry name" value="BYPASS OF STOP CODON PROTEIN 6"/>
    <property type="match status" value="1"/>
</dbReference>
<proteinExistence type="inferred from homology"/>
<evidence type="ECO:0000256" key="3">
    <source>
        <dbReference type="ARBA" id="ARBA00022448"/>
    </source>
</evidence>
<keyword evidence="8" id="KW-0732">Signal</keyword>
<comment type="subcellular location">
    <subcellularLocation>
        <location evidence="1">Endomembrane system</location>
        <topology evidence="1">Multi-pass membrane protein</topology>
    </subcellularLocation>
</comment>
<evidence type="ECO:0000313" key="10">
    <source>
        <dbReference type="Proteomes" id="UP000813385"/>
    </source>
</evidence>
<keyword evidence="4 7" id="KW-0812">Transmembrane</keyword>
<dbReference type="InterPro" id="IPR036259">
    <property type="entry name" value="MFS_trans_sf"/>
</dbReference>
<feature type="chain" id="PRO_5035468389" evidence="8">
    <location>
        <begin position="28"/>
        <end position="206"/>
    </location>
</feature>
<evidence type="ECO:0000256" key="4">
    <source>
        <dbReference type="ARBA" id="ARBA00022692"/>
    </source>
</evidence>
<evidence type="ECO:0000313" key="9">
    <source>
        <dbReference type="EMBL" id="KAH7374795.1"/>
    </source>
</evidence>
<evidence type="ECO:0000256" key="5">
    <source>
        <dbReference type="ARBA" id="ARBA00022989"/>
    </source>
</evidence>
<reference evidence="9" key="1">
    <citation type="journal article" date="2021" name="Nat. Commun.">
        <title>Genetic determinants of endophytism in the Arabidopsis root mycobiome.</title>
        <authorList>
            <person name="Mesny F."/>
            <person name="Miyauchi S."/>
            <person name="Thiergart T."/>
            <person name="Pickel B."/>
            <person name="Atanasova L."/>
            <person name="Karlsson M."/>
            <person name="Huettel B."/>
            <person name="Barry K.W."/>
            <person name="Haridas S."/>
            <person name="Chen C."/>
            <person name="Bauer D."/>
            <person name="Andreopoulos W."/>
            <person name="Pangilinan J."/>
            <person name="LaButti K."/>
            <person name="Riley R."/>
            <person name="Lipzen A."/>
            <person name="Clum A."/>
            <person name="Drula E."/>
            <person name="Henrissat B."/>
            <person name="Kohler A."/>
            <person name="Grigoriev I.V."/>
            <person name="Martin F.M."/>
            <person name="Hacquard S."/>
        </authorList>
    </citation>
    <scope>NUCLEOTIDE SEQUENCE</scope>
    <source>
        <strain evidence="9">MPI-CAGE-AT-0016</strain>
    </source>
</reference>